<sequence>MGVHWGLKVKKKSGKKRKRKKKKKRKSEKVREIGKITKRMEIEKFKKLKKTWERKFKTTQTSPKTTVPSCRIVTPTLSFPPSKTSEDPCTFSMRSSYSVSVIIANLSPNFPFFSSFYYSL</sequence>
<dbReference type="EMBL" id="LACB01000320">
    <property type="protein sequence ID" value="KAJ9484653.1"/>
    <property type="molecule type" value="Genomic_DNA"/>
</dbReference>
<evidence type="ECO:0000256" key="1">
    <source>
        <dbReference type="SAM" id="MobiDB-lite"/>
    </source>
</evidence>
<reference evidence="2" key="2">
    <citation type="journal article" date="2016" name="Fungal Biol.">
        <title>Ochratoxin A production by Penicillium thymicola.</title>
        <authorList>
            <person name="Nguyen H.D.T."/>
            <person name="McMullin D.R."/>
            <person name="Ponomareva E."/>
            <person name="Riley R."/>
            <person name="Pomraning K.R."/>
            <person name="Baker S.E."/>
            <person name="Seifert K.A."/>
        </authorList>
    </citation>
    <scope>NUCLEOTIDE SEQUENCE</scope>
    <source>
        <strain evidence="2">DAOM 180753</strain>
    </source>
</reference>
<dbReference type="Proteomes" id="UP001227192">
    <property type="component" value="Unassembled WGS sequence"/>
</dbReference>
<feature type="compositionally biased region" description="Basic residues" evidence="1">
    <location>
        <begin position="7"/>
        <end position="28"/>
    </location>
</feature>
<comment type="caution">
    <text evidence="2">The sequence shown here is derived from an EMBL/GenBank/DDBJ whole genome shotgun (WGS) entry which is preliminary data.</text>
</comment>
<name>A0AAI9TCR2_PENTH</name>
<keyword evidence="3" id="KW-1185">Reference proteome</keyword>
<proteinExistence type="predicted"/>
<reference evidence="2" key="1">
    <citation type="submission" date="2015-06" db="EMBL/GenBank/DDBJ databases">
        <authorList>
            <person name="Nguyen H."/>
        </authorList>
    </citation>
    <scope>NUCLEOTIDE SEQUENCE</scope>
    <source>
        <strain evidence="2">DAOM 180753</strain>
    </source>
</reference>
<dbReference type="AlphaFoldDB" id="A0AAI9TCR2"/>
<protein>
    <submittedName>
        <fullName evidence="2">Uncharacterized protein</fullName>
    </submittedName>
</protein>
<feature type="region of interest" description="Disordered" evidence="1">
    <location>
        <begin position="1"/>
        <end position="31"/>
    </location>
</feature>
<gene>
    <name evidence="2" type="ORF">VN97_g8699</name>
</gene>
<accession>A0AAI9TCR2</accession>
<evidence type="ECO:0000313" key="2">
    <source>
        <dbReference type="EMBL" id="KAJ9484653.1"/>
    </source>
</evidence>
<evidence type="ECO:0000313" key="3">
    <source>
        <dbReference type="Proteomes" id="UP001227192"/>
    </source>
</evidence>
<organism evidence="2 3">
    <name type="scientific">Penicillium thymicola</name>
    <dbReference type="NCBI Taxonomy" id="293382"/>
    <lineage>
        <taxon>Eukaryota</taxon>
        <taxon>Fungi</taxon>
        <taxon>Dikarya</taxon>
        <taxon>Ascomycota</taxon>
        <taxon>Pezizomycotina</taxon>
        <taxon>Eurotiomycetes</taxon>
        <taxon>Eurotiomycetidae</taxon>
        <taxon>Eurotiales</taxon>
        <taxon>Aspergillaceae</taxon>
        <taxon>Penicillium</taxon>
    </lineage>
</organism>